<dbReference type="VEuPathDB" id="FungiDB:jhhlp_003791"/>
<dbReference type="InterPro" id="IPR029063">
    <property type="entry name" value="SAM-dependent_MTases_sf"/>
</dbReference>
<dbReference type="InParanoid" id="A0A2N3N9U7"/>
<evidence type="ECO:0000256" key="1">
    <source>
        <dbReference type="ARBA" id="ARBA00022603"/>
    </source>
</evidence>
<dbReference type="Gene3D" id="3.40.50.150">
    <property type="entry name" value="Vaccinia Virus protein VP39"/>
    <property type="match status" value="1"/>
</dbReference>
<dbReference type="PROSITE" id="PS51683">
    <property type="entry name" value="SAM_OMT_II"/>
    <property type="match status" value="1"/>
</dbReference>
<reference evidence="5 6" key="1">
    <citation type="journal article" date="2017" name="G3 (Bethesda)">
        <title>First Draft Genome Sequence of the Pathogenic Fungus Lomentospora prolificans (Formerly Scedosporium prolificans).</title>
        <authorList>
            <person name="Luo R."/>
            <person name="Zimin A."/>
            <person name="Workman R."/>
            <person name="Fan Y."/>
            <person name="Pertea G."/>
            <person name="Grossman N."/>
            <person name="Wear M.P."/>
            <person name="Jia B."/>
            <person name="Miller H."/>
            <person name="Casadevall A."/>
            <person name="Timp W."/>
            <person name="Zhang S.X."/>
            <person name="Salzberg S.L."/>
        </authorList>
    </citation>
    <scope>NUCLEOTIDE SEQUENCE [LARGE SCALE GENOMIC DNA]</scope>
    <source>
        <strain evidence="5 6">JHH-5317</strain>
    </source>
</reference>
<dbReference type="Pfam" id="PF00891">
    <property type="entry name" value="Methyltransf_2"/>
    <property type="match status" value="1"/>
</dbReference>
<dbReference type="GO" id="GO:0032259">
    <property type="term" value="P:methylation"/>
    <property type="evidence" value="ECO:0007669"/>
    <property type="project" value="UniProtKB-KW"/>
</dbReference>
<evidence type="ECO:0000256" key="2">
    <source>
        <dbReference type="ARBA" id="ARBA00022679"/>
    </source>
</evidence>
<name>A0A2N3N9U7_9PEZI</name>
<dbReference type="SUPFAM" id="SSF53335">
    <property type="entry name" value="S-adenosyl-L-methionine-dependent methyltransferases"/>
    <property type="match status" value="1"/>
</dbReference>
<keyword evidence="6" id="KW-1185">Reference proteome</keyword>
<dbReference type="Gene3D" id="1.10.10.10">
    <property type="entry name" value="Winged helix-like DNA-binding domain superfamily/Winged helix DNA-binding domain"/>
    <property type="match status" value="1"/>
</dbReference>
<evidence type="ECO:0000313" key="5">
    <source>
        <dbReference type="EMBL" id="PKS09177.1"/>
    </source>
</evidence>
<keyword evidence="3" id="KW-0949">S-adenosyl-L-methionine</keyword>
<dbReference type="InterPro" id="IPR036390">
    <property type="entry name" value="WH_DNA-bd_sf"/>
</dbReference>
<dbReference type="InterPro" id="IPR036388">
    <property type="entry name" value="WH-like_DNA-bd_sf"/>
</dbReference>
<feature type="domain" description="O-methyltransferase C-terminal" evidence="4">
    <location>
        <begin position="205"/>
        <end position="401"/>
    </location>
</feature>
<dbReference type="InterPro" id="IPR001077">
    <property type="entry name" value="COMT_C"/>
</dbReference>
<accession>A0A2N3N9U7</accession>
<dbReference type="SUPFAM" id="SSF46785">
    <property type="entry name" value="Winged helix' DNA-binding domain"/>
    <property type="match status" value="1"/>
</dbReference>
<keyword evidence="1" id="KW-0489">Methyltransferase</keyword>
<dbReference type="PANTHER" id="PTHR43712">
    <property type="entry name" value="PUTATIVE (AFU_ORTHOLOGUE AFUA_4G14580)-RELATED"/>
    <property type="match status" value="1"/>
</dbReference>
<dbReference type="InterPro" id="IPR016461">
    <property type="entry name" value="COMT-like"/>
</dbReference>
<dbReference type="Proteomes" id="UP000233524">
    <property type="component" value="Unassembled WGS sequence"/>
</dbReference>
<dbReference type="OrthoDB" id="1606438at2759"/>
<proteinExistence type="predicted"/>
<keyword evidence="2" id="KW-0808">Transferase</keyword>
<evidence type="ECO:0000313" key="6">
    <source>
        <dbReference type="Proteomes" id="UP000233524"/>
    </source>
</evidence>
<dbReference type="EMBL" id="NLAX01000010">
    <property type="protein sequence ID" value="PKS09177.1"/>
    <property type="molecule type" value="Genomic_DNA"/>
</dbReference>
<evidence type="ECO:0000256" key="3">
    <source>
        <dbReference type="ARBA" id="ARBA00022691"/>
    </source>
</evidence>
<dbReference type="GO" id="GO:0008171">
    <property type="term" value="F:O-methyltransferase activity"/>
    <property type="evidence" value="ECO:0007669"/>
    <property type="project" value="InterPro"/>
</dbReference>
<dbReference type="AlphaFoldDB" id="A0A2N3N9U7"/>
<dbReference type="PANTHER" id="PTHR43712:SF16">
    <property type="entry name" value="O-METHYLTRANSFERASE ELCB"/>
    <property type="match status" value="1"/>
</dbReference>
<protein>
    <recommendedName>
        <fullName evidence="4">O-methyltransferase C-terminal domain-containing protein</fullName>
    </recommendedName>
</protein>
<comment type="caution">
    <text evidence="5">The sequence shown here is derived from an EMBL/GenBank/DDBJ whole genome shotgun (WGS) entry which is preliminary data.</text>
</comment>
<gene>
    <name evidence="5" type="ORF">jhhlp_003791</name>
</gene>
<evidence type="ECO:0000259" key="4">
    <source>
        <dbReference type="Pfam" id="PF00891"/>
    </source>
</evidence>
<organism evidence="5 6">
    <name type="scientific">Lomentospora prolificans</name>
    <dbReference type="NCBI Taxonomy" id="41688"/>
    <lineage>
        <taxon>Eukaryota</taxon>
        <taxon>Fungi</taxon>
        <taxon>Dikarya</taxon>
        <taxon>Ascomycota</taxon>
        <taxon>Pezizomycotina</taxon>
        <taxon>Sordariomycetes</taxon>
        <taxon>Hypocreomycetidae</taxon>
        <taxon>Microascales</taxon>
        <taxon>Microascaceae</taxon>
        <taxon>Lomentospora</taxon>
    </lineage>
</organism>
<sequence length="432" mass="48362">MDESPIVALAKQIAADSEALDLYLKENGLTIPGLDLNGAADYPKLPTEIQECRQRVLRNSSRLQSLARGPVETIRWATWSFLDSMSLQILNHFGIASLVPFDGTITLEELETKTSLDPINLARVLRHAMTNNIFQEPSPGVIAHTPTSRLLGQDDSLRSWLGFNLEDIFPASAHVLEALKKHPEATSITRTGFNFANGTVDKEPMFVTFAKDPQRAKRMALAMTSLSGGEGYEVAHLVNSYDFSDVDSKQGTLVDIGGSHGFACVEIGQKWKHVKFVVQDLQRTIDTAPKPICEDEQVASRITLMAHDFFTEQVVKDADVYFLRWIIHNYSDPYAVKILKSLIPALKPGAKIIINDHCLREPGSENPFDEKVMRSMDLVMLSLLNAHERTEEQYQALFQAADERFVFKGVSRSEGCRMSVIEAVWEPRTETR</sequence>